<dbReference type="InterPro" id="IPR013783">
    <property type="entry name" value="Ig-like_fold"/>
</dbReference>
<organism evidence="1 2">
    <name type="scientific">Emticicia soli</name>
    <dbReference type="NCBI Taxonomy" id="2027878"/>
    <lineage>
        <taxon>Bacteria</taxon>
        <taxon>Pseudomonadati</taxon>
        <taxon>Bacteroidota</taxon>
        <taxon>Cytophagia</taxon>
        <taxon>Cytophagales</taxon>
        <taxon>Leadbetterellaceae</taxon>
        <taxon>Emticicia</taxon>
    </lineage>
</organism>
<dbReference type="PROSITE" id="PS51257">
    <property type="entry name" value="PROKAR_LIPOPROTEIN"/>
    <property type="match status" value="1"/>
</dbReference>
<dbReference type="EMBL" id="JBHULC010000027">
    <property type="protein sequence ID" value="MFD2523067.1"/>
    <property type="molecule type" value="Genomic_DNA"/>
</dbReference>
<keyword evidence="2" id="KW-1185">Reference proteome</keyword>
<dbReference type="RefSeq" id="WP_340240027.1">
    <property type="nucleotide sequence ID" value="NZ_JBBEWC010000018.1"/>
</dbReference>
<reference evidence="2" key="1">
    <citation type="journal article" date="2019" name="Int. J. Syst. Evol. Microbiol.">
        <title>The Global Catalogue of Microorganisms (GCM) 10K type strain sequencing project: providing services to taxonomists for standard genome sequencing and annotation.</title>
        <authorList>
            <consortium name="The Broad Institute Genomics Platform"/>
            <consortium name="The Broad Institute Genome Sequencing Center for Infectious Disease"/>
            <person name="Wu L."/>
            <person name="Ma J."/>
        </authorList>
    </citation>
    <scope>NUCLEOTIDE SEQUENCE [LARGE SCALE GENOMIC DNA]</scope>
    <source>
        <strain evidence="2">KCTC 52344</strain>
    </source>
</reference>
<dbReference type="InterPro" id="IPR035986">
    <property type="entry name" value="PKD_dom_sf"/>
</dbReference>
<gene>
    <name evidence="1" type="ORF">ACFSR2_19375</name>
</gene>
<dbReference type="SUPFAM" id="SSF49299">
    <property type="entry name" value="PKD domain"/>
    <property type="match status" value="1"/>
</dbReference>
<name>A0ABW5JCK8_9BACT</name>
<proteinExistence type="predicted"/>
<dbReference type="Gene3D" id="2.60.40.10">
    <property type="entry name" value="Immunoglobulins"/>
    <property type="match status" value="1"/>
</dbReference>
<protein>
    <recommendedName>
        <fullName evidence="3">PKD domain-containing protein</fullName>
    </recommendedName>
</protein>
<sequence length="351" mass="39521">MKHLFTIGFLLFLCACKPKDSVVPELILELDLQLEGNQLVVFNKVQNAIKYDLHYGDGTEIIGQTDFSKATIGFNSGSKYTYQKDGVYIVTLTAYDLKGKAKSVNKTISIDYYARNKPTADYALLQAGNGVVELKNQSKNYQWMMISVIGGGMGYKTETENPVFNFDLNGTYIISLVANGVGQSQRIDTVVVKNIKDRELGYFKGEVFNQEVAITESFTNQSVTEYNVAGGSKDNVQLTNSFRLPGNQMLKIYNFNLKPNQMQTNQMKYEQIISNYTVGVKNPQLWAIELSGVGMARSKSIEILEVKEVAQQKIVPEMDNRAIWVTYKIQADFGPERGIVKGTWKVRYTIY</sequence>
<evidence type="ECO:0008006" key="3">
    <source>
        <dbReference type="Google" id="ProtNLM"/>
    </source>
</evidence>
<evidence type="ECO:0000313" key="1">
    <source>
        <dbReference type="EMBL" id="MFD2523067.1"/>
    </source>
</evidence>
<comment type="caution">
    <text evidence="1">The sequence shown here is derived from an EMBL/GenBank/DDBJ whole genome shotgun (WGS) entry which is preliminary data.</text>
</comment>
<accession>A0ABW5JCK8</accession>
<evidence type="ECO:0000313" key="2">
    <source>
        <dbReference type="Proteomes" id="UP001597510"/>
    </source>
</evidence>
<dbReference type="Proteomes" id="UP001597510">
    <property type="component" value="Unassembled WGS sequence"/>
</dbReference>